<protein>
    <submittedName>
        <fullName evidence="6">TetR/AcrR family transcriptional regulator</fullName>
    </submittedName>
</protein>
<dbReference type="PANTHER" id="PTHR30055">
    <property type="entry name" value="HTH-TYPE TRANSCRIPTIONAL REGULATOR RUTR"/>
    <property type="match status" value="1"/>
</dbReference>
<dbReference type="InterPro" id="IPR001647">
    <property type="entry name" value="HTH_TetR"/>
</dbReference>
<evidence type="ECO:0000313" key="6">
    <source>
        <dbReference type="EMBL" id="MFC0542480.1"/>
    </source>
</evidence>
<proteinExistence type="predicted"/>
<evidence type="ECO:0000259" key="5">
    <source>
        <dbReference type="PROSITE" id="PS50977"/>
    </source>
</evidence>
<dbReference type="InterPro" id="IPR036271">
    <property type="entry name" value="Tet_transcr_reg_TetR-rel_C_sf"/>
</dbReference>
<reference evidence="6 7" key="1">
    <citation type="submission" date="2024-09" db="EMBL/GenBank/DDBJ databases">
        <authorList>
            <person name="Sun Q."/>
            <person name="Mori K."/>
        </authorList>
    </citation>
    <scope>NUCLEOTIDE SEQUENCE [LARGE SCALE GENOMIC DNA]</scope>
    <source>
        <strain evidence="6 7">TBRC 1432</strain>
    </source>
</reference>
<comment type="caution">
    <text evidence="6">The sequence shown here is derived from an EMBL/GenBank/DDBJ whole genome shotgun (WGS) entry which is preliminary data.</text>
</comment>
<keyword evidence="7" id="KW-1185">Reference proteome</keyword>
<dbReference type="InterPro" id="IPR050109">
    <property type="entry name" value="HTH-type_TetR-like_transc_reg"/>
</dbReference>
<keyword evidence="3" id="KW-0804">Transcription</keyword>
<dbReference type="SUPFAM" id="SSF48498">
    <property type="entry name" value="Tetracyclin repressor-like, C-terminal domain"/>
    <property type="match status" value="1"/>
</dbReference>
<evidence type="ECO:0000313" key="7">
    <source>
        <dbReference type="Proteomes" id="UP001589810"/>
    </source>
</evidence>
<dbReference type="Proteomes" id="UP001589810">
    <property type="component" value="Unassembled WGS sequence"/>
</dbReference>
<evidence type="ECO:0000256" key="4">
    <source>
        <dbReference type="PROSITE-ProRule" id="PRU00335"/>
    </source>
</evidence>
<evidence type="ECO:0000256" key="2">
    <source>
        <dbReference type="ARBA" id="ARBA00023125"/>
    </source>
</evidence>
<evidence type="ECO:0000256" key="1">
    <source>
        <dbReference type="ARBA" id="ARBA00023015"/>
    </source>
</evidence>
<dbReference type="EMBL" id="JBHLUD010000004">
    <property type="protein sequence ID" value="MFC0542480.1"/>
    <property type="molecule type" value="Genomic_DNA"/>
</dbReference>
<keyword evidence="1" id="KW-0805">Transcription regulation</keyword>
<keyword evidence="2 4" id="KW-0238">DNA-binding</keyword>
<dbReference type="SUPFAM" id="SSF46689">
    <property type="entry name" value="Homeodomain-like"/>
    <property type="match status" value="1"/>
</dbReference>
<dbReference type="InterPro" id="IPR025996">
    <property type="entry name" value="MT1864/Rv1816-like_C"/>
</dbReference>
<sequence>MPRVKQRTEDLRERGLAGALAVLDEEGVAGLTTRAVAGRANASLPAIYEVFGDKAGIVREVFFHGFHLLAEELAALPEAPDPLAGVRQLAEAFRRFIVGNPVLAEIMFARPFADFDPTAEETKAGVRVRKVFTRRIREAVEAGVLTGDPTDIALVLFVYAEGMAKAENAHRLGGTRHSIDRRWRLGLNALLDGFSGASRSATD</sequence>
<dbReference type="Gene3D" id="1.10.357.10">
    <property type="entry name" value="Tetracycline Repressor, domain 2"/>
    <property type="match status" value="1"/>
</dbReference>
<evidence type="ECO:0000256" key="3">
    <source>
        <dbReference type="ARBA" id="ARBA00023163"/>
    </source>
</evidence>
<dbReference type="Pfam" id="PF13305">
    <property type="entry name" value="TetR_C_33"/>
    <property type="match status" value="1"/>
</dbReference>
<dbReference type="InterPro" id="IPR009057">
    <property type="entry name" value="Homeodomain-like_sf"/>
</dbReference>
<dbReference type="PANTHER" id="PTHR30055:SF234">
    <property type="entry name" value="HTH-TYPE TRANSCRIPTIONAL REGULATOR BETI"/>
    <property type="match status" value="1"/>
</dbReference>
<gene>
    <name evidence="6" type="ORF">ACFFH7_13360</name>
</gene>
<feature type="DNA-binding region" description="H-T-H motif" evidence="4">
    <location>
        <begin position="32"/>
        <end position="51"/>
    </location>
</feature>
<name>A0ABV6MQ86_9PSEU</name>
<dbReference type="RefSeq" id="WP_273940898.1">
    <property type="nucleotide sequence ID" value="NZ_CP097263.1"/>
</dbReference>
<dbReference type="PROSITE" id="PS50977">
    <property type="entry name" value="HTH_TETR_2"/>
    <property type="match status" value="1"/>
</dbReference>
<accession>A0ABV6MQ86</accession>
<dbReference type="Pfam" id="PF00440">
    <property type="entry name" value="TetR_N"/>
    <property type="match status" value="1"/>
</dbReference>
<feature type="domain" description="HTH tetR-type" evidence="5">
    <location>
        <begin position="9"/>
        <end position="69"/>
    </location>
</feature>
<organism evidence="6 7">
    <name type="scientific">Kutzneria chonburiensis</name>
    <dbReference type="NCBI Taxonomy" id="1483604"/>
    <lineage>
        <taxon>Bacteria</taxon>
        <taxon>Bacillati</taxon>
        <taxon>Actinomycetota</taxon>
        <taxon>Actinomycetes</taxon>
        <taxon>Pseudonocardiales</taxon>
        <taxon>Pseudonocardiaceae</taxon>
        <taxon>Kutzneria</taxon>
    </lineage>
</organism>